<protein>
    <submittedName>
        <fullName evidence="1">Uncharacterized protein</fullName>
    </submittedName>
</protein>
<sequence>MRRSLGANESAISRVKREFVKYSILTAPTSTFVLISHFASSLFLAQRSLAHQPQQNPKRKVILFLDIQFLTNNNPLSQLQHLFPSTPSASSRFLILGTPYLNHSVTTRLASSHFISELFQQGKESKSVDCG</sequence>
<name>A0A1Y2M2C8_EPING</name>
<dbReference type="InParanoid" id="A0A1Y2M2C8"/>
<organism evidence="1 2">
    <name type="scientific">Epicoccum nigrum</name>
    <name type="common">Soil fungus</name>
    <name type="synonym">Epicoccum purpurascens</name>
    <dbReference type="NCBI Taxonomy" id="105696"/>
    <lineage>
        <taxon>Eukaryota</taxon>
        <taxon>Fungi</taxon>
        <taxon>Dikarya</taxon>
        <taxon>Ascomycota</taxon>
        <taxon>Pezizomycotina</taxon>
        <taxon>Dothideomycetes</taxon>
        <taxon>Pleosporomycetidae</taxon>
        <taxon>Pleosporales</taxon>
        <taxon>Pleosporineae</taxon>
        <taxon>Didymellaceae</taxon>
        <taxon>Epicoccum</taxon>
    </lineage>
</organism>
<dbReference type="Proteomes" id="UP000193240">
    <property type="component" value="Unassembled WGS sequence"/>
</dbReference>
<evidence type="ECO:0000313" key="1">
    <source>
        <dbReference type="EMBL" id="OSS50284.1"/>
    </source>
</evidence>
<evidence type="ECO:0000313" key="2">
    <source>
        <dbReference type="Proteomes" id="UP000193240"/>
    </source>
</evidence>
<proteinExistence type="predicted"/>
<reference evidence="1 2" key="1">
    <citation type="journal article" date="2017" name="Genome Announc.">
        <title>Genome sequence of the saprophytic ascomycete Epicoccum nigrum ICMP 19927 strain isolated from New Zealand.</title>
        <authorList>
            <person name="Fokin M."/>
            <person name="Fleetwood D."/>
            <person name="Weir B.S."/>
            <person name="Villas-Boas S.G."/>
        </authorList>
    </citation>
    <scope>NUCLEOTIDE SEQUENCE [LARGE SCALE GENOMIC DNA]</scope>
    <source>
        <strain evidence="1 2">ICMP 19927</strain>
    </source>
</reference>
<dbReference type="AlphaFoldDB" id="A0A1Y2M2C8"/>
<dbReference type="EMBL" id="KZ107842">
    <property type="protein sequence ID" value="OSS50284.1"/>
    <property type="molecule type" value="Genomic_DNA"/>
</dbReference>
<gene>
    <name evidence="1" type="ORF">B5807_04912</name>
</gene>
<keyword evidence="2" id="KW-1185">Reference proteome</keyword>
<accession>A0A1Y2M2C8</accession>